<dbReference type="PROSITE" id="PS51257">
    <property type="entry name" value="PROKAR_LIPOPROTEIN"/>
    <property type="match status" value="1"/>
</dbReference>
<accession>A0A1H0CN10</accession>
<keyword evidence="1" id="KW-0378">Hydrolase</keyword>
<dbReference type="GO" id="GO:0016787">
    <property type="term" value="F:hydrolase activity"/>
    <property type="evidence" value="ECO:0007669"/>
    <property type="project" value="UniProtKB-KW"/>
</dbReference>
<name>A0A1H0CN10_9FIRM</name>
<dbReference type="RefSeq" id="WP_092641204.1">
    <property type="nucleotide sequence ID" value="NZ_FNID01000024.1"/>
</dbReference>
<organism evidence="4 5">
    <name type="scientific">Acetanaerobacterium elongatum</name>
    <dbReference type="NCBI Taxonomy" id="258515"/>
    <lineage>
        <taxon>Bacteria</taxon>
        <taxon>Bacillati</taxon>
        <taxon>Bacillota</taxon>
        <taxon>Clostridia</taxon>
        <taxon>Eubacteriales</taxon>
        <taxon>Oscillospiraceae</taxon>
        <taxon>Acetanaerobacterium</taxon>
    </lineage>
</organism>
<dbReference type="OrthoDB" id="9806013at2"/>
<dbReference type="Proteomes" id="UP000199182">
    <property type="component" value="Unassembled WGS sequence"/>
</dbReference>
<feature type="chain" id="PRO_5038441509" evidence="3">
    <location>
        <begin position="33"/>
        <end position="289"/>
    </location>
</feature>
<dbReference type="Gene3D" id="2.40.260.10">
    <property type="entry name" value="Sortase"/>
    <property type="match status" value="1"/>
</dbReference>
<feature type="active site" description="Acyl-thioester intermediate" evidence="2">
    <location>
        <position position="250"/>
    </location>
</feature>
<gene>
    <name evidence="4" type="ORF">SAMN05192585_12411</name>
</gene>
<dbReference type="Pfam" id="PF04203">
    <property type="entry name" value="Sortase"/>
    <property type="match status" value="1"/>
</dbReference>
<keyword evidence="3" id="KW-0732">Signal</keyword>
<evidence type="ECO:0000256" key="2">
    <source>
        <dbReference type="PIRSR" id="PIRSR605754-1"/>
    </source>
</evidence>
<evidence type="ECO:0000313" key="4">
    <source>
        <dbReference type="EMBL" id="SDN59297.1"/>
    </source>
</evidence>
<feature type="active site" description="Proton donor/acceptor" evidence="2">
    <location>
        <position position="153"/>
    </location>
</feature>
<dbReference type="SUPFAM" id="SSF63817">
    <property type="entry name" value="Sortase"/>
    <property type="match status" value="1"/>
</dbReference>
<reference evidence="4 5" key="1">
    <citation type="submission" date="2016-10" db="EMBL/GenBank/DDBJ databases">
        <authorList>
            <person name="de Groot N.N."/>
        </authorList>
    </citation>
    <scope>NUCLEOTIDE SEQUENCE [LARGE SCALE GENOMIC DNA]</scope>
    <source>
        <strain evidence="4 5">CGMCC 1.5012</strain>
    </source>
</reference>
<dbReference type="InterPro" id="IPR005754">
    <property type="entry name" value="Sortase"/>
</dbReference>
<evidence type="ECO:0000313" key="5">
    <source>
        <dbReference type="Proteomes" id="UP000199182"/>
    </source>
</evidence>
<protein>
    <submittedName>
        <fullName evidence="4">Sortase B</fullName>
    </submittedName>
</protein>
<evidence type="ECO:0000256" key="3">
    <source>
        <dbReference type="SAM" id="SignalP"/>
    </source>
</evidence>
<dbReference type="AlphaFoldDB" id="A0A1H0CN10"/>
<dbReference type="EMBL" id="FNID01000024">
    <property type="protein sequence ID" value="SDN59297.1"/>
    <property type="molecule type" value="Genomic_DNA"/>
</dbReference>
<feature type="signal peptide" evidence="3">
    <location>
        <begin position="1"/>
        <end position="32"/>
    </location>
</feature>
<dbReference type="InterPro" id="IPR023365">
    <property type="entry name" value="Sortase_dom-sf"/>
</dbReference>
<dbReference type="CDD" id="cd05826">
    <property type="entry name" value="Sortase_B"/>
    <property type="match status" value="1"/>
</dbReference>
<sequence length="289" mass="32471">MQKNNKRLQFKLCSAALWCVLLTLFFSSCSPAAPVIAQEVVSTPEPEYSSSHAVIGSSSDEEPPYGVPKIPGKELTEKLAQTFPVGKAYGWLTVPGTTIDNAVMYSPESNDVYLEQRINYEGKESKAGLIFADYRDNMGNRNELCRNTVIYGHNVEIWGSNNGKRFSQLLKYTDLDFAKNNQFITFSTPTDEMVWQVFATFYTDTNLDYVDTNPSDEKLMYIVSEAGQRTENFFDVEVTPKDKILTLSTCAYDFGVVTKRFVVMAKLLDSNAVFKPAEVIKNESPKKPS</sequence>
<evidence type="ECO:0000256" key="1">
    <source>
        <dbReference type="ARBA" id="ARBA00022801"/>
    </source>
</evidence>
<proteinExistence type="predicted"/>
<dbReference type="InterPro" id="IPR009835">
    <property type="entry name" value="SrtB"/>
</dbReference>
<dbReference type="STRING" id="258515.SAMN05192585_12411"/>
<keyword evidence="5" id="KW-1185">Reference proteome</keyword>